<sequence length="496" mass="55334">MLNELLNGYCPDNRTWDEMYASGNIRAQYQGVVNFLEHLSIAELGKKEELARRLFMTQGITFTVYNSGEGIEKIFPFDIIPRIITGTEWAYIEKGIAQRLKALNLFLKDVYNEQFIIKDGIVPLSIIYSCPHFLREMVRFPIPHDIYVHIAGIDLIRDNDGTFYVLEDNLRTPSGVSYMLENREITKRIFPDLLPHINVRSVVEYPNILHKNLVSLAPRQNSQPTVVVLTPGIYNSAYFEHTTLARMMGVELVEGRDLVVDNHRVFMKTTTGLQQVDVIYRRVDDDYLDPLVFNGSSTLGVSGIMSAYRKGNVAIVNAVGNGVADDKAIYAYVPAMIRYYLNEEPILKNVPTHQLGNAEEREYVFSNMNRMVIKKTNESGGYGMLMGHTATDEEISKFQAAIIKDPRQFIAQPIISLSSSPCYMNGKLQPRRVDLRPYALCGPGGIQIVPGGLTRVALREGSLVVNSSQGGGSKDTWVLTGSPAGEAGPGPMTNGA</sequence>
<evidence type="ECO:0000256" key="1">
    <source>
        <dbReference type="SAM" id="MobiDB-lite"/>
    </source>
</evidence>
<evidence type="ECO:0000313" key="4">
    <source>
        <dbReference type="Proteomes" id="UP001220610"/>
    </source>
</evidence>
<dbReference type="Proteomes" id="UP001220610">
    <property type="component" value="Chromosome"/>
</dbReference>
<name>A0AAJ5WVH7_9BACT</name>
<dbReference type="SUPFAM" id="SSF56059">
    <property type="entry name" value="Glutathione synthetase ATP-binding domain-like"/>
    <property type="match status" value="1"/>
</dbReference>
<evidence type="ECO:0000313" key="3">
    <source>
        <dbReference type="EMBL" id="WEK37936.1"/>
    </source>
</evidence>
<dbReference type="AlphaFoldDB" id="A0AAJ5WVH7"/>
<proteinExistence type="predicted"/>
<evidence type="ECO:0000259" key="2">
    <source>
        <dbReference type="Pfam" id="PF14403"/>
    </source>
</evidence>
<dbReference type="Gene3D" id="3.40.50.11290">
    <property type="match status" value="1"/>
</dbReference>
<dbReference type="Pfam" id="PF14403">
    <property type="entry name" value="CP_ATPgrasp_2"/>
    <property type="match status" value="1"/>
</dbReference>
<dbReference type="PANTHER" id="PTHR34595">
    <property type="entry name" value="BLR5612 PROTEIN"/>
    <property type="match status" value="1"/>
</dbReference>
<reference evidence="3" key="1">
    <citation type="submission" date="2023-03" db="EMBL/GenBank/DDBJ databases">
        <title>Andean soil-derived lignocellulolytic bacterial consortium as a source of novel taxa and putative plastic-active enzymes.</title>
        <authorList>
            <person name="Diaz-Garcia L."/>
            <person name="Chuvochina M."/>
            <person name="Feuerriegel G."/>
            <person name="Bunk B."/>
            <person name="Sproer C."/>
            <person name="Streit W.R."/>
            <person name="Rodriguez L.M."/>
            <person name="Overmann J."/>
            <person name="Jimenez D.J."/>
        </authorList>
    </citation>
    <scope>NUCLEOTIDE SEQUENCE</scope>
    <source>
        <strain evidence="3">MAG 7</strain>
    </source>
</reference>
<accession>A0AAJ5WVH7</accession>
<dbReference type="PANTHER" id="PTHR34595:SF7">
    <property type="entry name" value="SLL1039 PROTEIN"/>
    <property type="match status" value="1"/>
</dbReference>
<organism evidence="3 4">
    <name type="scientific">Candidatus Pseudobacter hemicellulosilyticus</name>
    <dbReference type="NCBI Taxonomy" id="3121375"/>
    <lineage>
        <taxon>Bacteria</taxon>
        <taxon>Pseudomonadati</taxon>
        <taxon>Bacteroidota</taxon>
        <taxon>Chitinophagia</taxon>
        <taxon>Chitinophagales</taxon>
        <taxon>Chitinophagaceae</taxon>
        <taxon>Pseudobacter</taxon>
    </lineage>
</organism>
<dbReference type="InterPro" id="IPR016450">
    <property type="entry name" value="UCP005522"/>
</dbReference>
<dbReference type="EMBL" id="CP119311">
    <property type="protein sequence ID" value="WEK37936.1"/>
    <property type="molecule type" value="Genomic_DNA"/>
</dbReference>
<feature type="domain" description="Circularly permuted ATP-grasp type 2" evidence="2">
    <location>
        <begin position="81"/>
        <end position="457"/>
    </location>
</feature>
<dbReference type="Gene3D" id="3.30.1490.270">
    <property type="match status" value="1"/>
</dbReference>
<gene>
    <name evidence="3" type="ORF">P0Y53_10535</name>
</gene>
<dbReference type="InterPro" id="IPR051680">
    <property type="entry name" value="ATP-dep_Glu-Cys_Ligase-2"/>
</dbReference>
<feature type="region of interest" description="Disordered" evidence="1">
    <location>
        <begin position="468"/>
        <end position="496"/>
    </location>
</feature>
<dbReference type="InterPro" id="IPR025841">
    <property type="entry name" value="CP_ATPgrasp_2"/>
</dbReference>
<protein>
    <submittedName>
        <fullName evidence="3">Circularly permuted type 2 ATP-grasp protein</fullName>
    </submittedName>
</protein>
<dbReference type="PIRSF" id="PIRSF005522">
    <property type="entry name" value="UCP005522"/>
    <property type="match status" value="1"/>
</dbReference>